<gene>
    <name evidence="7" type="ORF">F3W81_17845</name>
</gene>
<dbReference type="GO" id="GO:0005886">
    <property type="term" value="C:plasma membrane"/>
    <property type="evidence" value="ECO:0007669"/>
    <property type="project" value="UniProtKB-SubCell"/>
</dbReference>
<dbReference type="RefSeq" id="WP_193080710.1">
    <property type="nucleotide sequence ID" value="NZ_CP045201.1"/>
</dbReference>
<feature type="transmembrane region" description="Helical" evidence="6">
    <location>
        <begin position="176"/>
        <end position="195"/>
    </location>
</feature>
<organism evidence="7 8">
    <name type="scientific">Pseudooceanicola spongiae</name>
    <dbReference type="NCBI Taxonomy" id="2613965"/>
    <lineage>
        <taxon>Bacteria</taxon>
        <taxon>Pseudomonadati</taxon>
        <taxon>Pseudomonadota</taxon>
        <taxon>Alphaproteobacteria</taxon>
        <taxon>Rhodobacterales</taxon>
        <taxon>Paracoccaceae</taxon>
        <taxon>Pseudooceanicola</taxon>
    </lineage>
</organism>
<keyword evidence="3 6" id="KW-0812">Transmembrane</keyword>
<evidence type="ECO:0000256" key="3">
    <source>
        <dbReference type="ARBA" id="ARBA00022692"/>
    </source>
</evidence>
<feature type="transmembrane region" description="Helical" evidence="6">
    <location>
        <begin position="64"/>
        <end position="82"/>
    </location>
</feature>
<evidence type="ECO:0000256" key="6">
    <source>
        <dbReference type="SAM" id="Phobius"/>
    </source>
</evidence>
<keyword evidence="8" id="KW-1185">Reference proteome</keyword>
<feature type="transmembrane region" description="Helical" evidence="6">
    <location>
        <begin position="128"/>
        <end position="145"/>
    </location>
</feature>
<dbReference type="Pfam" id="PF02653">
    <property type="entry name" value="BPD_transp_2"/>
    <property type="match status" value="1"/>
</dbReference>
<keyword evidence="4 6" id="KW-1133">Transmembrane helix</keyword>
<comment type="subcellular location">
    <subcellularLocation>
        <location evidence="1">Cell membrane</location>
        <topology evidence="1">Multi-pass membrane protein</topology>
    </subcellularLocation>
</comment>
<keyword evidence="5 6" id="KW-0472">Membrane</keyword>
<accession>A0A7L9WSL9</accession>
<dbReference type="EMBL" id="CP045201">
    <property type="protein sequence ID" value="QOL82518.1"/>
    <property type="molecule type" value="Genomic_DNA"/>
</dbReference>
<dbReference type="GO" id="GO:0015658">
    <property type="term" value="F:branched-chain amino acid transmembrane transporter activity"/>
    <property type="evidence" value="ECO:0007669"/>
    <property type="project" value="InterPro"/>
</dbReference>
<dbReference type="PANTHER" id="PTHR30482:SF17">
    <property type="entry name" value="ABC TRANSPORTER ATP-BINDING PROTEIN"/>
    <property type="match status" value="1"/>
</dbReference>
<protein>
    <submittedName>
        <fullName evidence="7">Branched-chain amino acid ABC transporter permease</fullName>
    </submittedName>
</protein>
<evidence type="ECO:0000256" key="4">
    <source>
        <dbReference type="ARBA" id="ARBA00022989"/>
    </source>
</evidence>
<dbReference type="KEGG" id="pshq:F3W81_17845"/>
<evidence type="ECO:0000256" key="5">
    <source>
        <dbReference type="ARBA" id="ARBA00023136"/>
    </source>
</evidence>
<evidence type="ECO:0000313" key="8">
    <source>
        <dbReference type="Proteomes" id="UP000594118"/>
    </source>
</evidence>
<feature type="transmembrane region" description="Helical" evidence="6">
    <location>
        <begin position="40"/>
        <end position="59"/>
    </location>
</feature>
<dbReference type="InterPro" id="IPR001851">
    <property type="entry name" value="ABC_transp_permease"/>
</dbReference>
<evidence type="ECO:0000313" key="7">
    <source>
        <dbReference type="EMBL" id="QOL82518.1"/>
    </source>
</evidence>
<sequence length="328" mass="35399">MNITRETVVNSAVLALLVLVPVVAQLRGDPFTITLATKVAIFALAGVGLNLALGFGGLISFGHAAFFGIGGYVTGILASHAANYEPLFDGAFTVNGTQQMLLIWPIAIVVAGLFAVVIGALSLRTSGVFFIMLTLAFSQMIYYFAVSWPSYGGEDGLSFYTRNQFPELNMFDPLNYFWVCFTLLILAVGLSAMITRSRFGLALGGARQNPQRMASIGIRPFWLSLTIFVISAMMTALAGSLYADLNRFVSPAMLNWHMSGEIMVFVILGGNRRLLGPVAGAGLYILAEHLLGQFSDYWQFFLGLVLLAVVLFAPGGVIGILTRRRGDV</sequence>
<dbReference type="AlphaFoldDB" id="A0A7L9WSL9"/>
<dbReference type="PANTHER" id="PTHR30482">
    <property type="entry name" value="HIGH-AFFINITY BRANCHED-CHAIN AMINO ACID TRANSPORT SYSTEM PERMEASE"/>
    <property type="match status" value="1"/>
</dbReference>
<dbReference type="Proteomes" id="UP000594118">
    <property type="component" value="Chromosome"/>
</dbReference>
<reference evidence="7 8" key="1">
    <citation type="submission" date="2019-10" db="EMBL/GenBank/DDBJ databases">
        <title>Pseudopuniceibacterium sp. HQ09 islated from Antarctica.</title>
        <authorList>
            <person name="Liao L."/>
            <person name="Su S."/>
            <person name="Chen B."/>
            <person name="Yu Y."/>
        </authorList>
    </citation>
    <scope>NUCLEOTIDE SEQUENCE [LARGE SCALE GENOMIC DNA]</scope>
    <source>
        <strain evidence="7 8">HQ09</strain>
    </source>
</reference>
<name>A0A7L9WSL9_9RHOB</name>
<evidence type="ECO:0000256" key="2">
    <source>
        <dbReference type="ARBA" id="ARBA00022475"/>
    </source>
</evidence>
<evidence type="ECO:0000256" key="1">
    <source>
        <dbReference type="ARBA" id="ARBA00004651"/>
    </source>
</evidence>
<feature type="transmembrane region" description="Helical" evidence="6">
    <location>
        <begin position="216"/>
        <end position="242"/>
    </location>
</feature>
<feature type="transmembrane region" description="Helical" evidence="6">
    <location>
        <begin position="102"/>
        <end position="121"/>
    </location>
</feature>
<dbReference type="CDD" id="cd06581">
    <property type="entry name" value="TM_PBP1_LivM_like"/>
    <property type="match status" value="1"/>
</dbReference>
<feature type="transmembrane region" description="Helical" evidence="6">
    <location>
        <begin position="297"/>
        <end position="321"/>
    </location>
</feature>
<dbReference type="InterPro" id="IPR043428">
    <property type="entry name" value="LivM-like"/>
</dbReference>
<keyword evidence="2" id="KW-1003">Cell membrane</keyword>
<proteinExistence type="predicted"/>